<reference evidence="2" key="1">
    <citation type="submission" date="2021-02" db="EMBL/GenBank/DDBJ databases">
        <authorList>
            <person name="Nowell W R."/>
        </authorList>
    </citation>
    <scope>NUCLEOTIDE SEQUENCE</scope>
</reference>
<comment type="caution">
    <text evidence="2">The sequence shown here is derived from an EMBL/GenBank/DDBJ whole genome shotgun (WGS) entry which is preliminary data.</text>
</comment>
<dbReference type="Proteomes" id="UP000677228">
    <property type="component" value="Unassembled WGS sequence"/>
</dbReference>
<evidence type="ECO:0000313" key="1">
    <source>
        <dbReference type="EMBL" id="CAF1102505.1"/>
    </source>
</evidence>
<organism evidence="2 3">
    <name type="scientific">Didymodactylos carnosus</name>
    <dbReference type="NCBI Taxonomy" id="1234261"/>
    <lineage>
        <taxon>Eukaryota</taxon>
        <taxon>Metazoa</taxon>
        <taxon>Spiralia</taxon>
        <taxon>Gnathifera</taxon>
        <taxon>Rotifera</taxon>
        <taxon>Eurotatoria</taxon>
        <taxon>Bdelloidea</taxon>
        <taxon>Philodinida</taxon>
        <taxon>Philodinidae</taxon>
        <taxon>Didymodactylos</taxon>
    </lineage>
</organism>
<dbReference type="InterPro" id="IPR045167">
    <property type="entry name" value="Hobbit"/>
</dbReference>
<evidence type="ECO:0000313" key="3">
    <source>
        <dbReference type="Proteomes" id="UP000682733"/>
    </source>
</evidence>
<dbReference type="Pfam" id="PF10344">
    <property type="entry name" value="Hobbit"/>
    <property type="match status" value="1"/>
</dbReference>
<protein>
    <submittedName>
        <fullName evidence="2">Uncharacterized protein</fullName>
    </submittedName>
</protein>
<proteinExistence type="predicted"/>
<dbReference type="AlphaFoldDB" id="A0A8S2KP07"/>
<gene>
    <name evidence="1" type="ORF">OVA965_LOCUS19362</name>
    <name evidence="2" type="ORF">TMI583_LOCUS19375</name>
</gene>
<accession>A0A8S2KP07</accession>
<dbReference type="EMBL" id="CAJOBA010009968">
    <property type="protein sequence ID" value="CAF3863768.1"/>
    <property type="molecule type" value="Genomic_DNA"/>
</dbReference>
<dbReference type="EMBL" id="CAJNOK010009948">
    <property type="protein sequence ID" value="CAF1102505.1"/>
    <property type="molecule type" value="Genomic_DNA"/>
</dbReference>
<evidence type="ECO:0000313" key="2">
    <source>
        <dbReference type="EMBL" id="CAF3863768.1"/>
    </source>
</evidence>
<dbReference type="Proteomes" id="UP000682733">
    <property type="component" value="Unassembled WGS sequence"/>
</dbReference>
<name>A0A8S2KP07_9BILA</name>
<sequence length="437" mass="49406">MLVAHVFFQPSEIDADMSQILTDKQQQIFLQYKEFSGLEQKHLLFASLALLRHFARGSFYRHYLSNQIHPLNLYLMIVGPSGAGKSNIVNKIKDAATKIEKLFPEEYCKPVQLGADITDEMSVVTTLTGHGLRKHLASQSLFLINDEPDVIFDGFGVYDIGNSSKVAENVLLLKAYDGIKDESRSTASTKVKIASAKLSMLAGVVGTKYQVLILIDYVQNIMMSITRPTCRGKLFHLQYIPHKPLLSRHYEAIELKLIFPHFRFKYLTSYARQTGGQIDCEKFEFISYHELNLISYQDGLIRRPKVNWNTKMMNVNLKQAKMWLVNGSGNSESPISSSDNSNNSMSTSILKDEATTAKTNDSSMTKPTHSILIDELKAIYATKEGIECVKENFVMLIRVSALKSSEFRTAAKVRDNSRVEIQASYIFRDAIWCLRAT</sequence>